<proteinExistence type="predicted"/>
<sequence>MSNPPSTKPASPFAPLRRVVTGHTLSGHATVVEDNIQAARYFSDAATSPCYDLYYSSTTPAANDSELENAGGNSKWVDEVKEHPEIPPAAGGSNFRCWDMPPGSVTPMHRTLSLDYAVVLKGSVVLDLDNGERTVLAEGDTIVQRGTIHAWRNESDEWCRMLFVMIGAKPIEVSGNVLGEEYR</sequence>
<dbReference type="AlphaFoldDB" id="A0A8H6SED8"/>
<dbReference type="Gene3D" id="2.60.120.10">
    <property type="entry name" value="Jelly Rolls"/>
    <property type="match status" value="1"/>
</dbReference>
<feature type="domain" description="Cupin type-2" evidence="1">
    <location>
        <begin position="98"/>
        <end position="164"/>
    </location>
</feature>
<protein>
    <submittedName>
        <fullName evidence="2">Cupin-2 domain-containing protein</fullName>
    </submittedName>
</protein>
<dbReference type="Proteomes" id="UP000636479">
    <property type="component" value="Unassembled WGS sequence"/>
</dbReference>
<comment type="caution">
    <text evidence="2">The sequence shown here is derived from an EMBL/GenBank/DDBJ whole genome shotgun (WGS) entry which is preliminary data.</text>
</comment>
<organism evidence="2 3">
    <name type="scientific">Mycena indigotica</name>
    <dbReference type="NCBI Taxonomy" id="2126181"/>
    <lineage>
        <taxon>Eukaryota</taxon>
        <taxon>Fungi</taxon>
        <taxon>Dikarya</taxon>
        <taxon>Basidiomycota</taxon>
        <taxon>Agaricomycotina</taxon>
        <taxon>Agaricomycetes</taxon>
        <taxon>Agaricomycetidae</taxon>
        <taxon>Agaricales</taxon>
        <taxon>Marasmiineae</taxon>
        <taxon>Mycenaceae</taxon>
        <taxon>Mycena</taxon>
    </lineage>
</organism>
<evidence type="ECO:0000259" key="1">
    <source>
        <dbReference type="Pfam" id="PF07883"/>
    </source>
</evidence>
<accession>A0A8H6SED8</accession>
<dbReference type="GeneID" id="59348265"/>
<dbReference type="InterPro" id="IPR013096">
    <property type="entry name" value="Cupin_2"/>
</dbReference>
<dbReference type="InterPro" id="IPR014710">
    <property type="entry name" value="RmlC-like_jellyroll"/>
</dbReference>
<dbReference type="InterPro" id="IPR047142">
    <property type="entry name" value="OryJ/VirC-like"/>
</dbReference>
<dbReference type="PANTHER" id="PTHR36156">
    <property type="entry name" value="SLR2101 PROTEIN"/>
    <property type="match status" value="1"/>
</dbReference>
<evidence type="ECO:0000313" key="3">
    <source>
        <dbReference type="Proteomes" id="UP000636479"/>
    </source>
</evidence>
<dbReference type="PANTHER" id="PTHR36156:SF2">
    <property type="entry name" value="CUPIN TYPE-2 DOMAIN-CONTAINING PROTEIN"/>
    <property type="match status" value="1"/>
</dbReference>
<reference evidence="2" key="1">
    <citation type="submission" date="2020-05" db="EMBL/GenBank/DDBJ databases">
        <title>Mycena genomes resolve the evolution of fungal bioluminescence.</title>
        <authorList>
            <person name="Tsai I.J."/>
        </authorList>
    </citation>
    <scope>NUCLEOTIDE SEQUENCE</scope>
    <source>
        <strain evidence="2">171206Taipei</strain>
    </source>
</reference>
<dbReference type="InterPro" id="IPR011051">
    <property type="entry name" value="RmlC_Cupin_sf"/>
</dbReference>
<dbReference type="Pfam" id="PF07883">
    <property type="entry name" value="Cupin_2"/>
    <property type="match status" value="1"/>
</dbReference>
<name>A0A8H6SED8_9AGAR</name>
<dbReference type="CDD" id="cd02231">
    <property type="entry name" value="cupin_BLL6423-like"/>
    <property type="match status" value="1"/>
</dbReference>
<gene>
    <name evidence="2" type="ORF">MIND_00911200</name>
</gene>
<dbReference type="SUPFAM" id="SSF51182">
    <property type="entry name" value="RmlC-like cupins"/>
    <property type="match status" value="1"/>
</dbReference>
<dbReference type="RefSeq" id="XP_037217161.1">
    <property type="nucleotide sequence ID" value="XM_037365749.1"/>
</dbReference>
<evidence type="ECO:0000313" key="2">
    <source>
        <dbReference type="EMBL" id="KAF7296802.1"/>
    </source>
</evidence>
<keyword evidence="3" id="KW-1185">Reference proteome</keyword>
<dbReference type="OrthoDB" id="5840532at2759"/>
<dbReference type="EMBL" id="JACAZF010000008">
    <property type="protein sequence ID" value="KAF7296802.1"/>
    <property type="molecule type" value="Genomic_DNA"/>
</dbReference>